<dbReference type="SUPFAM" id="SSF46785">
    <property type="entry name" value="Winged helix' DNA-binding domain"/>
    <property type="match status" value="1"/>
</dbReference>
<dbReference type="SMART" id="SM00347">
    <property type="entry name" value="HTH_MARR"/>
    <property type="match status" value="1"/>
</dbReference>
<dbReference type="PANTHER" id="PTHR33164:SF43">
    <property type="entry name" value="HTH-TYPE TRANSCRIPTIONAL REPRESSOR YETL"/>
    <property type="match status" value="1"/>
</dbReference>
<keyword evidence="3" id="KW-1185">Reference proteome</keyword>
<reference evidence="3" key="1">
    <citation type="journal article" date="2019" name="Int. J. Syst. Evol. Microbiol.">
        <title>The Global Catalogue of Microorganisms (GCM) 10K type strain sequencing project: providing services to taxonomists for standard genome sequencing and annotation.</title>
        <authorList>
            <consortium name="The Broad Institute Genomics Platform"/>
            <consortium name="The Broad Institute Genome Sequencing Center for Infectious Disease"/>
            <person name="Wu L."/>
            <person name="Ma J."/>
        </authorList>
    </citation>
    <scope>NUCLEOTIDE SEQUENCE [LARGE SCALE GENOMIC DNA]</scope>
    <source>
        <strain evidence="3">CCUG 36956</strain>
    </source>
</reference>
<dbReference type="PANTHER" id="PTHR33164">
    <property type="entry name" value="TRANSCRIPTIONAL REGULATOR, MARR FAMILY"/>
    <property type="match status" value="1"/>
</dbReference>
<evidence type="ECO:0000313" key="2">
    <source>
        <dbReference type="EMBL" id="MFC7298879.1"/>
    </source>
</evidence>
<dbReference type="Pfam" id="PF12802">
    <property type="entry name" value="MarR_2"/>
    <property type="match status" value="1"/>
</dbReference>
<dbReference type="EMBL" id="JBHTCC010000002">
    <property type="protein sequence ID" value="MFC7298879.1"/>
    <property type="molecule type" value="Genomic_DNA"/>
</dbReference>
<dbReference type="PROSITE" id="PS50995">
    <property type="entry name" value="HTH_MARR_2"/>
    <property type="match status" value="1"/>
</dbReference>
<comment type="caution">
    <text evidence="2">The sequence shown here is derived from an EMBL/GenBank/DDBJ whole genome shotgun (WGS) entry which is preliminary data.</text>
</comment>
<dbReference type="Proteomes" id="UP001596379">
    <property type="component" value="Unassembled WGS sequence"/>
</dbReference>
<organism evidence="2 3">
    <name type="scientific">Herminiimonas aquatilis</name>
    <dbReference type="NCBI Taxonomy" id="345342"/>
    <lineage>
        <taxon>Bacteria</taxon>
        <taxon>Pseudomonadati</taxon>
        <taxon>Pseudomonadota</taxon>
        <taxon>Betaproteobacteria</taxon>
        <taxon>Burkholderiales</taxon>
        <taxon>Oxalobacteraceae</taxon>
        <taxon>Herminiimonas</taxon>
    </lineage>
</organism>
<dbReference type="Gene3D" id="1.10.10.10">
    <property type="entry name" value="Winged helix-like DNA-binding domain superfamily/Winged helix DNA-binding domain"/>
    <property type="match status" value="1"/>
</dbReference>
<dbReference type="InterPro" id="IPR000835">
    <property type="entry name" value="HTH_MarR-typ"/>
</dbReference>
<feature type="domain" description="HTH marR-type" evidence="1">
    <location>
        <begin position="20"/>
        <end position="149"/>
    </location>
</feature>
<dbReference type="InterPro" id="IPR036388">
    <property type="entry name" value="WH-like_DNA-bd_sf"/>
</dbReference>
<gene>
    <name evidence="2" type="ORF">ACFQO0_10585</name>
</gene>
<proteinExistence type="predicted"/>
<dbReference type="InterPro" id="IPR039422">
    <property type="entry name" value="MarR/SlyA-like"/>
</dbReference>
<dbReference type="RefSeq" id="WP_382234404.1">
    <property type="nucleotide sequence ID" value="NZ_JBHTCC010000002.1"/>
</dbReference>
<sequence>MSELSKSNSASAEPIDFEALSEFRYQLRRFLRFSEDAAQSVGLTPLHYLVLLHIKGFPDQDWATVGQLAERLQIQHHGAVALVSRCEKAGLVVRSPGKSDRRQVCVSLTSLGEKQLRHLAELHRNELRSLSKVFKVARISAFNDEGSES</sequence>
<dbReference type="InterPro" id="IPR036390">
    <property type="entry name" value="WH_DNA-bd_sf"/>
</dbReference>
<evidence type="ECO:0000313" key="3">
    <source>
        <dbReference type="Proteomes" id="UP001596379"/>
    </source>
</evidence>
<accession>A0ABW2J5W1</accession>
<evidence type="ECO:0000259" key="1">
    <source>
        <dbReference type="PROSITE" id="PS50995"/>
    </source>
</evidence>
<protein>
    <submittedName>
        <fullName evidence="2">MarR family winged helix-turn-helix transcriptional regulator</fullName>
    </submittedName>
</protein>
<name>A0ABW2J5W1_9BURK</name>